<evidence type="ECO:0000256" key="5">
    <source>
        <dbReference type="ARBA" id="ARBA00023244"/>
    </source>
</evidence>
<evidence type="ECO:0000256" key="2">
    <source>
        <dbReference type="ARBA" id="ARBA00008133"/>
    </source>
</evidence>
<evidence type="ECO:0000256" key="6">
    <source>
        <dbReference type="ARBA" id="ARBA00037589"/>
    </source>
</evidence>
<dbReference type="EMBL" id="PGFZ01000001">
    <property type="protein sequence ID" value="POZ53357.1"/>
    <property type="molecule type" value="Genomic_DNA"/>
</dbReference>
<evidence type="ECO:0000256" key="7">
    <source>
        <dbReference type="ARBA" id="ARBA00040167"/>
    </source>
</evidence>
<sequence>MSGLGGAGVLVTRPAHQAEVLCRLIAEQGGTAIRFPTLAIEATADTAAVQTALANLGNFQWLIFISANAVNFALKANGGKIPKLIAPRLAAIGQSTAQALANAGLGVDLVPAQGFNSEALLAEPLLQQVGGQRILIVRGEGGREELAAQLRHRGAEVSYIDVYKRVMPDNNASEVQALLTQQRLQAITITSGEALQNLLMMVAPAYHPLLTAIPVIVVSGRLAQMANNLGFKHVVVAEQPADSAMIKAVTMCLTGK</sequence>
<reference evidence="11 12" key="1">
    <citation type="submission" date="2017-11" db="EMBL/GenBank/DDBJ databases">
        <title>Draft Genome Sequence of Methylobacter psychrotolerans Sph1T, an Obligate Methanotroph from Low-Temperature Environments.</title>
        <authorList>
            <person name="Oshkin I.Y."/>
            <person name="Miroshnikov K."/>
            <person name="Belova S.E."/>
            <person name="Korzhenkov A."/>
            <person name="Toshchakov S.V."/>
            <person name="Dedysh S.N."/>
        </authorList>
    </citation>
    <scope>NUCLEOTIDE SEQUENCE [LARGE SCALE GENOMIC DNA]</scope>
    <source>
        <strain evidence="11 12">Sph1</strain>
    </source>
</reference>
<dbReference type="PANTHER" id="PTHR38042">
    <property type="entry name" value="UROPORPHYRINOGEN-III SYNTHASE, CHLOROPLASTIC"/>
    <property type="match status" value="1"/>
</dbReference>
<dbReference type="Pfam" id="PF02602">
    <property type="entry name" value="HEM4"/>
    <property type="match status" value="1"/>
</dbReference>
<dbReference type="GO" id="GO:0006780">
    <property type="term" value="P:uroporphyrinogen III biosynthetic process"/>
    <property type="evidence" value="ECO:0007669"/>
    <property type="project" value="UniProtKB-UniRule"/>
</dbReference>
<comment type="pathway">
    <text evidence="1 9">Porphyrin-containing compound metabolism; protoporphyrin-IX biosynthesis; coproporphyrinogen-III from 5-aminolevulinate: step 3/4.</text>
</comment>
<dbReference type="PANTHER" id="PTHR38042:SF1">
    <property type="entry name" value="UROPORPHYRINOGEN-III SYNTHASE, CHLOROPLASTIC"/>
    <property type="match status" value="1"/>
</dbReference>
<name>A0A2S5CRI6_9GAMM</name>
<comment type="similarity">
    <text evidence="2 9">Belongs to the uroporphyrinogen-III synthase family.</text>
</comment>
<dbReference type="UniPathway" id="UPA00251">
    <property type="reaction ID" value="UER00320"/>
</dbReference>
<keyword evidence="5 9" id="KW-0627">Porphyrin biosynthesis</keyword>
<evidence type="ECO:0000313" key="12">
    <source>
        <dbReference type="Proteomes" id="UP000237423"/>
    </source>
</evidence>
<dbReference type="InterPro" id="IPR003754">
    <property type="entry name" value="4pyrrol_synth_uPrphyn_synth"/>
</dbReference>
<comment type="catalytic activity">
    <reaction evidence="8 9">
        <text>hydroxymethylbilane = uroporphyrinogen III + H2O</text>
        <dbReference type="Rhea" id="RHEA:18965"/>
        <dbReference type="ChEBI" id="CHEBI:15377"/>
        <dbReference type="ChEBI" id="CHEBI:57308"/>
        <dbReference type="ChEBI" id="CHEBI:57845"/>
        <dbReference type="EC" id="4.2.1.75"/>
    </reaction>
</comment>
<organism evidence="11 12">
    <name type="scientific">Methylovulum psychrotolerans</name>
    <dbReference type="NCBI Taxonomy" id="1704499"/>
    <lineage>
        <taxon>Bacteria</taxon>
        <taxon>Pseudomonadati</taxon>
        <taxon>Pseudomonadota</taxon>
        <taxon>Gammaproteobacteria</taxon>
        <taxon>Methylococcales</taxon>
        <taxon>Methylococcaceae</taxon>
        <taxon>Methylovulum</taxon>
    </lineage>
</organism>
<dbReference type="SUPFAM" id="SSF69618">
    <property type="entry name" value="HemD-like"/>
    <property type="match status" value="1"/>
</dbReference>
<feature type="domain" description="Tetrapyrrole biosynthesis uroporphyrinogen III synthase" evidence="10">
    <location>
        <begin position="22"/>
        <end position="246"/>
    </location>
</feature>
<dbReference type="Gene3D" id="3.40.50.10090">
    <property type="match status" value="2"/>
</dbReference>
<keyword evidence="4 9" id="KW-0456">Lyase</keyword>
<dbReference type="GO" id="GO:0006782">
    <property type="term" value="P:protoporphyrinogen IX biosynthetic process"/>
    <property type="evidence" value="ECO:0007669"/>
    <property type="project" value="UniProtKB-UniRule"/>
</dbReference>
<dbReference type="RefSeq" id="WP_103973100.1">
    <property type="nucleotide sequence ID" value="NZ_PGFZ01000001.1"/>
</dbReference>
<dbReference type="InterPro" id="IPR039793">
    <property type="entry name" value="UROS/Hem4"/>
</dbReference>
<evidence type="ECO:0000256" key="9">
    <source>
        <dbReference type="RuleBase" id="RU366031"/>
    </source>
</evidence>
<accession>A0A2S5CRI6</accession>
<evidence type="ECO:0000256" key="4">
    <source>
        <dbReference type="ARBA" id="ARBA00023239"/>
    </source>
</evidence>
<evidence type="ECO:0000313" key="11">
    <source>
        <dbReference type="EMBL" id="POZ53357.1"/>
    </source>
</evidence>
<dbReference type="InterPro" id="IPR036108">
    <property type="entry name" value="4pyrrol_syn_uPrphyn_synt_sf"/>
</dbReference>
<dbReference type="GO" id="GO:0004852">
    <property type="term" value="F:uroporphyrinogen-III synthase activity"/>
    <property type="evidence" value="ECO:0007669"/>
    <property type="project" value="UniProtKB-UniRule"/>
</dbReference>
<evidence type="ECO:0000256" key="8">
    <source>
        <dbReference type="ARBA" id="ARBA00048617"/>
    </source>
</evidence>
<evidence type="ECO:0000259" key="10">
    <source>
        <dbReference type="Pfam" id="PF02602"/>
    </source>
</evidence>
<comment type="caution">
    <text evidence="11">The sequence shown here is derived from an EMBL/GenBank/DDBJ whole genome shotgun (WGS) entry which is preliminary data.</text>
</comment>
<protein>
    <recommendedName>
        <fullName evidence="7 9">Uroporphyrinogen-III synthase</fullName>
        <ecNumber evidence="3 9">4.2.1.75</ecNumber>
    </recommendedName>
</protein>
<dbReference type="CDD" id="cd06578">
    <property type="entry name" value="HemD"/>
    <property type="match status" value="1"/>
</dbReference>
<comment type="function">
    <text evidence="6 9">Catalyzes cyclization of the linear tetrapyrrole, hydroxymethylbilane, to the macrocyclic uroporphyrinogen III.</text>
</comment>
<dbReference type="EC" id="4.2.1.75" evidence="3 9"/>
<dbReference type="AlphaFoldDB" id="A0A2S5CRI6"/>
<evidence type="ECO:0000256" key="1">
    <source>
        <dbReference type="ARBA" id="ARBA00004772"/>
    </source>
</evidence>
<evidence type="ECO:0000256" key="3">
    <source>
        <dbReference type="ARBA" id="ARBA00013109"/>
    </source>
</evidence>
<proteinExistence type="inferred from homology"/>
<gene>
    <name evidence="11" type="ORF">AADEFJLK_00377</name>
</gene>
<dbReference type="Proteomes" id="UP000237423">
    <property type="component" value="Unassembled WGS sequence"/>
</dbReference>